<dbReference type="AlphaFoldDB" id="A0AAU9LN89"/>
<accession>A0AAU9LN89</accession>
<dbReference type="Proteomes" id="UP001157418">
    <property type="component" value="Unassembled WGS sequence"/>
</dbReference>
<gene>
    <name evidence="2" type="ORF">LVIROSA_LOCUS16233</name>
    <name evidence="1" type="ORF">LVIROSA_LOCUS3739</name>
</gene>
<keyword evidence="3" id="KW-1185">Reference proteome</keyword>
<reference evidence="1 3" key="1">
    <citation type="submission" date="2022-01" db="EMBL/GenBank/DDBJ databases">
        <authorList>
            <person name="Xiong W."/>
            <person name="Schranz E."/>
        </authorList>
    </citation>
    <scope>NUCLEOTIDE SEQUENCE [LARGE SCALE GENOMIC DNA]</scope>
</reference>
<comment type="caution">
    <text evidence="1">The sequence shown here is derived from an EMBL/GenBank/DDBJ whole genome shotgun (WGS) entry which is preliminary data.</text>
</comment>
<dbReference type="EMBL" id="CAKMRJ010002705">
    <property type="protein sequence ID" value="CAH1429369.1"/>
    <property type="molecule type" value="Genomic_DNA"/>
</dbReference>
<evidence type="ECO:0000313" key="2">
    <source>
        <dbReference type="EMBL" id="CAH1429369.1"/>
    </source>
</evidence>
<dbReference type="EMBL" id="CAKMRJ010000002">
    <property type="protein sequence ID" value="CAH1415930.1"/>
    <property type="molecule type" value="Genomic_DNA"/>
</dbReference>
<protein>
    <submittedName>
        <fullName evidence="1">Uncharacterized protein</fullName>
    </submittedName>
</protein>
<organism evidence="1 3">
    <name type="scientific">Lactuca virosa</name>
    <dbReference type="NCBI Taxonomy" id="75947"/>
    <lineage>
        <taxon>Eukaryota</taxon>
        <taxon>Viridiplantae</taxon>
        <taxon>Streptophyta</taxon>
        <taxon>Embryophyta</taxon>
        <taxon>Tracheophyta</taxon>
        <taxon>Spermatophyta</taxon>
        <taxon>Magnoliopsida</taxon>
        <taxon>eudicotyledons</taxon>
        <taxon>Gunneridae</taxon>
        <taxon>Pentapetalae</taxon>
        <taxon>asterids</taxon>
        <taxon>campanulids</taxon>
        <taxon>Asterales</taxon>
        <taxon>Asteraceae</taxon>
        <taxon>Cichorioideae</taxon>
        <taxon>Cichorieae</taxon>
        <taxon>Lactucinae</taxon>
        <taxon>Lactuca</taxon>
    </lineage>
</organism>
<evidence type="ECO:0000313" key="3">
    <source>
        <dbReference type="Proteomes" id="UP001157418"/>
    </source>
</evidence>
<sequence>MTQSDYNGLFAMEELNYQVVFTRNHFSYTGGVKTIFNDVDFSAMTYSECLTFFERFKHEEFSVYADHIGVGVDECFNDDDNEDDERESCIDGENKDKINDLRNVDA</sequence>
<name>A0AAU9LN89_9ASTR</name>
<proteinExistence type="predicted"/>
<evidence type="ECO:0000313" key="1">
    <source>
        <dbReference type="EMBL" id="CAH1415930.1"/>
    </source>
</evidence>